<dbReference type="PROSITE" id="PS51782">
    <property type="entry name" value="LYSM"/>
    <property type="match status" value="1"/>
</dbReference>
<keyword evidence="1" id="KW-0147">Chitin-binding</keyword>
<evidence type="ECO:0000256" key="5">
    <source>
        <dbReference type="SAM" id="SignalP"/>
    </source>
</evidence>
<evidence type="ECO:0000313" key="7">
    <source>
        <dbReference type="EMBL" id="KAJ4129806.1"/>
    </source>
</evidence>
<evidence type="ECO:0000313" key="8">
    <source>
        <dbReference type="Proteomes" id="UP001152024"/>
    </source>
</evidence>
<keyword evidence="8" id="KW-1185">Reference proteome</keyword>
<dbReference type="InterPro" id="IPR036779">
    <property type="entry name" value="LysM_dom_sf"/>
</dbReference>
<dbReference type="EMBL" id="JAOQBH010000010">
    <property type="protein sequence ID" value="KAJ4129806.1"/>
    <property type="molecule type" value="Genomic_DNA"/>
</dbReference>
<dbReference type="InterPro" id="IPR052210">
    <property type="entry name" value="LysM1-like"/>
</dbReference>
<dbReference type="PANTHER" id="PTHR34997">
    <property type="entry name" value="AM15"/>
    <property type="match status" value="1"/>
</dbReference>
<gene>
    <name evidence="7" type="ORF">NW768_006776</name>
</gene>
<feature type="chain" id="PRO_5046064816" description="LysM domain-containing protein" evidence="5">
    <location>
        <begin position="20"/>
        <end position="229"/>
    </location>
</feature>
<keyword evidence="3" id="KW-0843">Virulence</keyword>
<accession>A0ABQ8R980</accession>
<proteinExistence type="inferred from homology"/>
<name>A0ABQ8R980_FUSEQ</name>
<feature type="signal peptide" evidence="5">
    <location>
        <begin position="1"/>
        <end position="19"/>
    </location>
</feature>
<comment type="similarity">
    <text evidence="4">Belongs to the secreted LysM effector family.</text>
</comment>
<dbReference type="Proteomes" id="UP001152024">
    <property type="component" value="Unassembled WGS sequence"/>
</dbReference>
<evidence type="ECO:0000256" key="3">
    <source>
        <dbReference type="ARBA" id="ARBA00023026"/>
    </source>
</evidence>
<evidence type="ECO:0000256" key="2">
    <source>
        <dbReference type="ARBA" id="ARBA00022729"/>
    </source>
</evidence>
<evidence type="ECO:0000259" key="6">
    <source>
        <dbReference type="PROSITE" id="PS51782"/>
    </source>
</evidence>
<reference evidence="7" key="1">
    <citation type="submission" date="2022-09" db="EMBL/GenBank/DDBJ databases">
        <title>Fusarium specimens isolated from Avocado Roots.</title>
        <authorList>
            <person name="Stajich J."/>
            <person name="Roper C."/>
            <person name="Heimlech-Rivalta G."/>
        </authorList>
    </citation>
    <scope>NUCLEOTIDE SEQUENCE</scope>
    <source>
        <strain evidence="7">CF00095</strain>
    </source>
</reference>
<evidence type="ECO:0000256" key="4">
    <source>
        <dbReference type="ARBA" id="ARBA00044955"/>
    </source>
</evidence>
<keyword evidence="2 5" id="KW-0732">Signal</keyword>
<dbReference type="PANTHER" id="PTHR34997:SF2">
    <property type="entry name" value="LYSM DOMAIN-CONTAINING PROTEIN-RELATED"/>
    <property type="match status" value="1"/>
</dbReference>
<evidence type="ECO:0000256" key="1">
    <source>
        <dbReference type="ARBA" id="ARBA00022669"/>
    </source>
</evidence>
<protein>
    <recommendedName>
        <fullName evidence="6">LysM domain-containing protein</fullName>
    </recommendedName>
</protein>
<dbReference type="SUPFAM" id="SSF54106">
    <property type="entry name" value="LysM domain"/>
    <property type="match status" value="1"/>
</dbReference>
<comment type="caution">
    <text evidence="7">The sequence shown here is derived from an EMBL/GenBank/DDBJ whole genome shotgun (WGS) entry which is preliminary data.</text>
</comment>
<dbReference type="Gene3D" id="3.10.350.10">
    <property type="entry name" value="LysM domain"/>
    <property type="match status" value="1"/>
</dbReference>
<organism evidence="7 8">
    <name type="scientific">Fusarium equiseti</name>
    <name type="common">Fusarium scirpi</name>
    <dbReference type="NCBI Taxonomy" id="61235"/>
    <lineage>
        <taxon>Eukaryota</taxon>
        <taxon>Fungi</taxon>
        <taxon>Dikarya</taxon>
        <taxon>Ascomycota</taxon>
        <taxon>Pezizomycotina</taxon>
        <taxon>Sordariomycetes</taxon>
        <taxon>Hypocreomycetidae</taxon>
        <taxon>Hypocreales</taxon>
        <taxon>Nectriaceae</taxon>
        <taxon>Fusarium</taxon>
        <taxon>Fusarium incarnatum-equiseti species complex</taxon>
    </lineage>
</organism>
<dbReference type="CDD" id="cd00118">
    <property type="entry name" value="LysM"/>
    <property type="match status" value="1"/>
</dbReference>
<dbReference type="InterPro" id="IPR018392">
    <property type="entry name" value="LysM"/>
</dbReference>
<sequence>MKFSTITSLFLANAGLSLAAPADAPAKEPSKVLLKATAIETTKGDNGITTPLPIQPGMVENCDRFHLVQKNTGCLDIAYDYGLNVEQFMEWNPNVGKNCEYLWADAYACIHTIGYTPPTTVKCYGNTEIYPWGADKAAGLAAAKDWCYTGGAGGLYDIYEERKTCINAPSGRGKFLFTTKTSHGAKAGLTGGRCRDLLALGINGCSFGAIGNDGFWMYKTSFQKGKCDE</sequence>
<feature type="domain" description="LysM" evidence="6">
    <location>
        <begin position="64"/>
        <end position="110"/>
    </location>
</feature>